<dbReference type="AlphaFoldDB" id="A0A6I2MIE9"/>
<evidence type="ECO:0000313" key="2">
    <source>
        <dbReference type="Proteomes" id="UP000443153"/>
    </source>
</evidence>
<reference evidence="1 2" key="1">
    <citation type="submission" date="2019-11" db="EMBL/GenBank/DDBJ databases">
        <title>Maribacter lutea sp. nov., a marine bacterium isolated from intertidal sand.</title>
        <authorList>
            <person name="Liu A."/>
        </authorList>
    </citation>
    <scope>NUCLEOTIDE SEQUENCE [LARGE SCALE GENOMIC DNA]</scope>
    <source>
        <strain evidence="1 2">RZ05</strain>
    </source>
</reference>
<dbReference type="Proteomes" id="UP000443153">
    <property type="component" value="Unassembled WGS sequence"/>
</dbReference>
<comment type="caution">
    <text evidence="1">The sequence shown here is derived from an EMBL/GenBank/DDBJ whole genome shotgun (WGS) entry which is preliminary data.</text>
</comment>
<accession>A0A6I2MIE9</accession>
<dbReference type="RefSeq" id="WP_154362623.1">
    <property type="nucleotide sequence ID" value="NZ_WKJH01000001.1"/>
</dbReference>
<name>A0A6I2MIE9_9FLAO</name>
<organism evidence="1 2">
    <name type="scientific">Maribacter luteus</name>
    <dbReference type="NCBI Taxonomy" id="2594478"/>
    <lineage>
        <taxon>Bacteria</taxon>
        <taxon>Pseudomonadati</taxon>
        <taxon>Bacteroidota</taxon>
        <taxon>Flavobacteriia</taxon>
        <taxon>Flavobacteriales</taxon>
        <taxon>Flavobacteriaceae</taxon>
        <taxon>Maribacter</taxon>
    </lineage>
</organism>
<proteinExistence type="predicted"/>
<keyword evidence="2" id="KW-1185">Reference proteome</keyword>
<sequence>MLNFKELITFEYENEYESAYDLSVKRNLPIVYFKLSIPYWYAEKVS</sequence>
<evidence type="ECO:0000313" key="1">
    <source>
        <dbReference type="EMBL" id="MRX62607.1"/>
    </source>
</evidence>
<dbReference type="EMBL" id="WKJH01000001">
    <property type="protein sequence ID" value="MRX62607.1"/>
    <property type="molecule type" value="Genomic_DNA"/>
</dbReference>
<protein>
    <submittedName>
        <fullName evidence="1">Uncharacterized protein</fullName>
    </submittedName>
</protein>
<gene>
    <name evidence="1" type="ORF">GJ691_00375</name>
</gene>